<evidence type="ECO:0000313" key="3">
    <source>
        <dbReference type="Proteomes" id="UP000427282"/>
    </source>
</evidence>
<feature type="compositionally biased region" description="Basic and acidic residues" evidence="1">
    <location>
        <begin position="148"/>
        <end position="160"/>
    </location>
</feature>
<keyword evidence="3" id="KW-1185">Reference proteome</keyword>
<evidence type="ECO:0000313" key="2">
    <source>
        <dbReference type="EMBL" id="QGJ93499.1"/>
    </source>
</evidence>
<evidence type="ECO:0000256" key="1">
    <source>
        <dbReference type="SAM" id="MobiDB-lite"/>
    </source>
</evidence>
<organism evidence="2 3">
    <name type="scientific">Arthrobacter phage Mufasa8</name>
    <dbReference type="NCBI Taxonomy" id="2656526"/>
    <lineage>
        <taxon>Viruses</taxon>
        <taxon>Duplodnaviria</taxon>
        <taxon>Heunggongvirae</taxon>
        <taxon>Uroviricota</taxon>
        <taxon>Caudoviricetes</taxon>
        <taxon>Mufasoctovirus</taxon>
        <taxon>Mufasoctovirus mufasa8</taxon>
    </lineage>
</organism>
<dbReference type="KEGG" id="vg:55814556"/>
<proteinExistence type="predicted"/>
<protein>
    <submittedName>
        <fullName evidence="2">Uncharacterized protein</fullName>
    </submittedName>
</protein>
<dbReference type="GeneID" id="55814556"/>
<dbReference type="RefSeq" id="YP_009885131.1">
    <property type="nucleotide sequence ID" value="NC_049478.1"/>
</dbReference>
<reference evidence="2 3" key="1">
    <citation type="submission" date="2019-10" db="EMBL/GenBank/DDBJ databases">
        <authorList>
            <person name="Garlena R.A."/>
            <person name="Russell D.A."/>
            <person name="Pope W.H."/>
            <person name="Jacobs-Sera D."/>
            <person name="Hatfull G.F."/>
        </authorList>
    </citation>
    <scope>NUCLEOTIDE SEQUENCE [LARGE SCALE GENOMIC DNA]</scope>
</reference>
<dbReference type="Proteomes" id="UP000427282">
    <property type="component" value="Segment"/>
</dbReference>
<dbReference type="EMBL" id="MN586027">
    <property type="protein sequence ID" value="QGJ93499.1"/>
    <property type="molecule type" value="Genomic_DNA"/>
</dbReference>
<feature type="region of interest" description="Disordered" evidence="1">
    <location>
        <begin position="130"/>
        <end position="171"/>
    </location>
</feature>
<gene>
    <name evidence="2" type="primary">51</name>
    <name evidence="2" type="ORF">SEA_MUFASA8_51</name>
</gene>
<accession>A0A649VN90</accession>
<name>A0A649VN90_9CAUD</name>
<sequence>MTDSTPTITENQAKIAAAAWHEIRPDWGIQSMMTMLAEKVTAPGFTASFAELLRAGINAALNPKAKTPAVIFQPGKHWLDAEQAADPARTSWFGNDTSDDCPNHPTVKAWDCKPCRRADPMPPNFRARVEAEAERVRAARAAQLTPPKENHGSDEVHTVEPEPAEPAPANA</sequence>